<feature type="binding site" evidence="6">
    <location>
        <position position="22"/>
    </location>
    <ligand>
        <name>(6S)-5-formyl-5,6,7,8-tetrahydrofolate</name>
        <dbReference type="ChEBI" id="CHEBI:57457"/>
    </ligand>
</feature>
<comment type="cofactor">
    <cofactor evidence="6">
        <name>K(+)</name>
        <dbReference type="ChEBI" id="CHEBI:29103"/>
    </cofactor>
    <text evidence="6">Binds 1 potassium ion per subunit.</text>
</comment>
<name>A0ABW1KSA1_9PROT</name>
<dbReference type="GO" id="GO:0016787">
    <property type="term" value="F:hydrolase activity"/>
    <property type="evidence" value="ECO:0007669"/>
    <property type="project" value="UniProtKB-KW"/>
</dbReference>
<dbReference type="NCBIfam" id="NF003661">
    <property type="entry name" value="PRK05291.1-3"/>
    <property type="match status" value="1"/>
</dbReference>
<dbReference type="Pfam" id="PF10396">
    <property type="entry name" value="TrmE_N"/>
    <property type="match status" value="1"/>
</dbReference>
<evidence type="ECO:0000256" key="3">
    <source>
        <dbReference type="ARBA" id="ARBA00022741"/>
    </source>
</evidence>
<dbReference type="EC" id="3.6.-.-" evidence="6"/>
<keyword evidence="6 9" id="KW-0378">Hydrolase</keyword>
<dbReference type="SUPFAM" id="SSF52540">
    <property type="entry name" value="P-loop containing nucleoside triphosphate hydrolases"/>
    <property type="match status" value="1"/>
</dbReference>
<feature type="binding site" evidence="6">
    <location>
        <position position="226"/>
    </location>
    <ligand>
        <name>K(+)</name>
        <dbReference type="ChEBI" id="CHEBI:29103"/>
    </ligand>
</feature>
<feature type="binding site" evidence="6">
    <location>
        <position position="250"/>
    </location>
    <ligand>
        <name>K(+)</name>
        <dbReference type="ChEBI" id="CHEBI:29103"/>
    </ligand>
</feature>
<comment type="caution">
    <text evidence="9">The sequence shown here is derived from an EMBL/GenBank/DDBJ whole genome shotgun (WGS) entry which is preliminary data.</text>
</comment>
<dbReference type="InterPro" id="IPR006073">
    <property type="entry name" value="GTP-bd"/>
</dbReference>
<feature type="binding site" evidence="6">
    <location>
        <position position="80"/>
    </location>
    <ligand>
        <name>(6S)-5-formyl-5,6,7,8-tetrahydrofolate</name>
        <dbReference type="ChEBI" id="CHEBI:57457"/>
    </ligand>
</feature>
<comment type="similarity">
    <text evidence="1 6 7">Belongs to the TRAFAC class TrmE-Era-EngA-EngB-Septin-like GTPase superfamily. TrmE GTPase family.</text>
</comment>
<dbReference type="PROSITE" id="PS50920">
    <property type="entry name" value="SOLCAR"/>
    <property type="match status" value="1"/>
</dbReference>
<protein>
    <recommendedName>
        <fullName evidence="6">tRNA modification GTPase MnmE</fullName>
        <ecNumber evidence="6">3.6.-.-</ecNumber>
    </recommendedName>
</protein>
<evidence type="ECO:0000256" key="7">
    <source>
        <dbReference type="RuleBase" id="RU003313"/>
    </source>
</evidence>
<feature type="binding site" evidence="6">
    <location>
        <position position="230"/>
    </location>
    <ligand>
        <name>Mg(2+)</name>
        <dbReference type="ChEBI" id="CHEBI:18420"/>
    </ligand>
</feature>
<evidence type="ECO:0000256" key="4">
    <source>
        <dbReference type="ARBA" id="ARBA00022958"/>
    </source>
</evidence>
<evidence type="ECO:0000313" key="10">
    <source>
        <dbReference type="Proteomes" id="UP001596116"/>
    </source>
</evidence>
<feature type="domain" description="TrmE-type G" evidence="8">
    <location>
        <begin position="216"/>
        <end position="382"/>
    </location>
</feature>
<feature type="binding site" evidence="6">
    <location>
        <position position="251"/>
    </location>
    <ligand>
        <name>Mg(2+)</name>
        <dbReference type="ChEBI" id="CHEBI:18420"/>
    </ligand>
</feature>
<dbReference type="InterPro" id="IPR025867">
    <property type="entry name" value="MnmE_helical"/>
</dbReference>
<dbReference type="PANTHER" id="PTHR42714:SF2">
    <property type="entry name" value="TRNA MODIFICATION GTPASE GTPBP3, MITOCHONDRIAL"/>
    <property type="match status" value="1"/>
</dbReference>
<dbReference type="EMBL" id="JBHPON010000001">
    <property type="protein sequence ID" value="MFC6034918.1"/>
    <property type="molecule type" value="Genomic_DNA"/>
</dbReference>
<comment type="function">
    <text evidence="6">Exhibits a very high intrinsic GTPase hydrolysis rate. Involved in the addition of a carboxymethylaminomethyl (cmnm) group at the wobble position (U34) of certain tRNAs, forming tRNA-cmnm(5)s(2)U34.</text>
</comment>
<dbReference type="RefSeq" id="WP_379879747.1">
    <property type="nucleotide sequence ID" value="NZ_JBHPON010000001.1"/>
</dbReference>
<dbReference type="InterPro" id="IPR018948">
    <property type="entry name" value="GTP-bd_TrmE_N"/>
</dbReference>
<dbReference type="Gene3D" id="1.20.120.430">
    <property type="entry name" value="tRNA modification GTPase MnmE domain 2"/>
    <property type="match status" value="1"/>
</dbReference>
<dbReference type="Gene3D" id="3.30.1360.120">
    <property type="entry name" value="Probable tRNA modification gtpase trme, domain 1"/>
    <property type="match status" value="1"/>
</dbReference>
<feature type="binding site" evidence="6">
    <location>
        <position position="247"/>
    </location>
    <ligand>
        <name>K(+)</name>
        <dbReference type="ChEBI" id="CHEBI:29103"/>
    </ligand>
</feature>
<evidence type="ECO:0000259" key="8">
    <source>
        <dbReference type="PROSITE" id="PS51709"/>
    </source>
</evidence>
<dbReference type="SUPFAM" id="SSF116878">
    <property type="entry name" value="TrmE connector domain"/>
    <property type="match status" value="1"/>
</dbReference>
<reference evidence="9 10" key="1">
    <citation type="submission" date="2024-09" db="EMBL/GenBank/DDBJ databases">
        <authorList>
            <person name="Zhang Z.-H."/>
        </authorList>
    </citation>
    <scope>NUCLEOTIDE SEQUENCE [LARGE SCALE GENOMIC DNA]</scope>
    <source>
        <strain evidence="9 10">HHTR114</strain>
    </source>
</reference>
<keyword evidence="6" id="KW-0479">Metal-binding</keyword>
<gene>
    <name evidence="6 9" type="primary">mnmE</name>
    <name evidence="6" type="synonym">trmE</name>
    <name evidence="9" type="ORF">ACFMB1_05145</name>
</gene>
<evidence type="ECO:0000256" key="2">
    <source>
        <dbReference type="ARBA" id="ARBA00022694"/>
    </source>
</evidence>
<feature type="binding site" evidence="6">
    <location>
        <position position="119"/>
    </location>
    <ligand>
        <name>(6S)-5-formyl-5,6,7,8-tetrahydrofolate</name>
        <dbReference type="ChEBI" id="CHEBI:57457"/>
    </ligand>
</feature>
<feature type="binding site" evidence="6">
    <location>
        <begin position="245"/>
        <end position="251"/>
    </location>
    <ligand>
        <name>GTP</name>
        <dbReference type="ChEBI" id="CHEBI:37565"/>
    </ligand>
</feature>
<dbReference type="InterPro" id="IPR027266">
    <property type="entry name" value="TrmE/GcvT-like"/>
</dbReference>
<evidence type="ECO:0000256" key="1">
    <source>
        <dbReference type="ARBA" id="ARBA00011043"/>
    </source>
</evidence>
<dbReference type="InterPro" id="IPR004520">
    <property type="entry name" value="GTPase_MnmE"/>
</dbReference>
<dbReference type="InterPro" id="IPR031168">
    <property type="entry name" value="G_TrmE"/>
</dbReference>
<dbReference type="NCBIfam" id="TIGR00231">
    <property type="entry name" value="small_GTP"/>
    <property type="match status" value="1"/>
</dbReference>
<evidence type="ECO:0000313" key="9">
    <source>
        <dbReference type="EMBL" id="MFC6034918.1"/>
    </source>
</evidence>
<dbReference type="Pfam" id="PF12631">
    <property type="entry name" value="MnmE_helical"/>
    <property type="match status" value="1"/>
</dbReference>
<sequence length="457" mass="47825">MAVDTIFARASGAGKAGVAVYRLSGPEAFSIFRKLVGKPIVNREAAYVAVRDPADGSVIDQGLAILFEGPRSFTGEDTLELSLHGSRAVEEALYDALSRAGARPAEAGEFTLRALKNDKLDLAQVEALADLIDSETSLQRKQALGQLEGRLSEAAERWRKDILAVMAPLEADIDFPDEGDVPAAVAARAGPAIAALKTSLTTFLNQSVSARKIREGVSIAIIGPPNAGKSSLVNALAGSEVAIVSDIAGTTRDIVETRLDLGVVATIADTAGLRGMASDVIEEEGVKRAKKRAEEADVRVLVLDAAAVVSRETLLSGGVENVPRETLDLLQPRDIIVWNKSDKLNAVASPENEHSPYTELSVSAKTGAGMAELVQALTQKAVEGAHHDGPALTRARHAAAVEEAIAALTRAEANIAAAPELAAEDARLAARSLGKITGAVGVEDVLGEIFSRFCIGK</sequence>
<comment type="subcellular location">
    <subcellularLocation>
        <location evidence="6">Cytoplasm</location>
    </subcellularLocation>
</comment>
<keyword evidence="6" id="KW-0460">Magnesium</keyword>
<evidence type="ECO:0000256" key="5">
    <source>
        <dbReference type="ARBA" id="ARBA00023134"/>
    </source>
</evidence>
<evidence type="ECO:0000256" key="6">
    <source>
        <dbReference type="HAMAP-Rule" id="MF_00379"/>
    </source>
</evidence>
<keyword evidence="6" id="KW-0963">Cytoplasm</keyword>
<dbReference type="CDD" id="cd04164">
    <property type="entry name" value="trmE"/>
    <property type="match status" value="1"/>
</dbReference>
<dbReference type="InterPro" id="IPR018108">
    <property type="entry name" value="MCP_transmembrane"/>
</dbReference>
<dbReference type="Pfam" id="PF01926">
    <property type="entry name" value="MMR_HSR1"/>
    <property type="match status" value="1"/>
</dbReference>
<keyword evidence="10" id="KW-1185">Reference proteome</keyword>
<dbReference type="Gene3D" id="3.40.50.300">
    <property type="entry name" value="P-loop containing nucleotide triphosphate hydrolases"/>
    <property type="match status" value="1"/>
</dbReference>
<dbReference type="PANTHER" id="PTHR42714">
    <property type="entry name" value="TRNA MODIFICATION GTPASE GTPBP3"/>
    <property type="match status" value="1"/>
</dbReference>
<accession>A0ABW1KSA1</accession>
<keyword evidence="2 6" id="KW-0819">tRNA processing</keyword>
<keyword evidence="4 6" id="KW-0630">Potassium</keyword>
<dbReference type="InterPro" id="IPR027417">
    <property type="entry name" value="P-loop_NTPase"/>
</dbReference>
<organism evidence="9 10">
    <name type="scientific">Hyphococcus aureus</name>
    <dbReference type="NCBI Taxonomy" id="2666033"/>
    <lineage>
        <taxon>Bacteria</taxon>
        <taxon>Pseudomonadati</taxon>
        <taxon>Pseudomonadota</taxon>
        <taxon>Alphaproteobacteria</taxon>
        <taxon>Parvularculales</taxon>
        <taxon>Parvularculaceae</taxon>
        <taxon>Hyphococcus</taxon>
    </lineage>
</organism>
<proteinExistence type="inferred from homology"/>
<dbReference type="CDD" id="cd14858">
    <property type="entry name" value="TrmE_N"/>
    <property type="match status" value="1"/>
</dbReference>
<dbReference type="InterPro" id="IPR027368">
    <property type="entry name" value="MnmE_dom2"/>
</dbReference>
<dbReference type="NCBIfam" id="TIGR00450">
    <property type="entry name" value="mnmE_trmE_thdF"/>
    <property type="match status" value="1"/>
</dbReference>
<dbReference type="HAMAP" id="MF_00379">
    <property type="entry name" value="GTPase_MnmE"/>
    <property type="match status" value="1"/>
</dbReference>
<comment type="caution">
    <text evidence="6">Lacks conserved residue(s) required for the propagation of feature annotation.</text>
</comment>
<feature type="binding site" evidence="6">
    <location>
        <begin position="226"/>
        <end position="231"/>
    </location>
    <ligand>
        <name>GTP</name>
        <dbReference type="ChEBI" id="CHEBI:37565"/>
    </ligand>
</feature>
<dbReference type="InterPro" id="IPR005225">
    <property type="entry name" value="Small_GTP-bd"/>
</dbReference>
<comment type="subunit">
    <text evidence="6">Homodimer. Heterotetramer of two MnmE and two MnmG subunits.</text>
</comment>
<feature type="binding site" evidence="6">
    <location>
        <position position="245"/>
    </location>
    <ligand>
        <name>K(+)</name>
        <dbReference type="ChEBI" id="CHEBI:29103"/>
    </ligand>
</feature>
<dbReference type="Proteomes" id="UP001596116">
    <property type="component" value="Unassembled WGS sequence"/>
</dbReference>
<keyword evidence="5 6" id="KW-0342">GTP-binding</keyword>
<feature type="binding site" evidence="6">
    <location>
        <position position="457"/>
    </location>
    <ligand>
        <name>(6S)-5-formyl-5,6,7,8-tetrahydrofolate</name>
        <dbReference type="ChEBI" id="CHEBI:57457"/>
    </ligand>
</feature>
<dbReference type="PROSITE" id="PS51709">
    <property type="entry name" value="G_TRME"/>
    <property type="match status" value="1"/>
</dbReference>
<keyword evidence="3 6" id="KW-0547">Nucleotide-binding</keyword>
<feature type="binding site" evidence="6">
    <location>
        <begin position="269"/>
        <end position="272"/>
    </location>
    <ligand>
        <name>GTP</name>
        <dbReference type="ChEBI" id="CHEBI:37565"/>
    </ligand>
</feature>